<keyword evidence="3" id="KW-0328">Glycosyltransferase</keyword>
<evidence type="ECO:0000313" key="7">
    <source>
        <dbReference type="Proteomes" id="UP000018291"/>
    </source>
</evidence>
<organism evidence="6 7">
    <name type="scientific">Candidatus Neomicrothrix parvicella RN1</name>
    <dbReference type="NCBI Taxonomy" id="1229780"/>
    <lineage>
        <taxon>Bacteria</taxon>
        <taxon>Bacillati</taxon>
        <taxon>Actinomycetota</taxon>
        <taxon>Acidimicrobiia</taxon>
        <taxon>Acidimicrobiales</taxon>
        <taxon>Microthrixaceae</taxon>
        <taxon>Candidatus Neomicrothrix</taxon>
    </lineage>
</organism>
<gene>
    <name evidence="6" type="ORF">BN381_50073</name>
</gene>
<feature type="domain" description="Glycosyltransferase 2-like" evidence="5">
    <location>
        <begin position="11"/>
        <end position="118"/>
    </location>
</feature>
<dbReference type="AlphaFoldDB" id="R4Z621"/>
<dbReference type="HOGENOM" id="CLU_929657_0_0_11"/>
<keyword evidence="7" id="KW-1185">Reference proteome</keyword>
<dbReference type="Gene3D" id="3.90.550.10">
    <property type="entry name" value="Spore Coat Polysaccharide Biosynthesis Protein SpsA, Chain A"/>
    <property type="match status" value="1"/>
</dbReference>
<protein>
    <submittedName>
        <fullName evidence="6">Putative Glycosyl transferase family 2</fullName>
    </submittedName>
</protein>
<keyword evidence="4 6" id="KW-0808">Transferase</keyword>
<dbReference type="PANTHER" id="PTHR43179">
    <property type="entry name" value="RHAMNOSYLTRANSFERASE WBBL"/>
    <property type="match status" value="1"/>
</dbReference>
<name>R4Z621_9ACTN</name>
<dbReference type="InterPro" id="IPR029044">
    <property type="entry name" value="Nucleotide-diphossugar_trans"/>
</dbReference>
<sequence>MQRFTGLLIHRNASDSLLGVLDSWLLQAGLERLIVVDNGSGADHLKAIREAMAAHAGGPVAIELLEAGENLGFGPGANAGLRHWLTTHDTQWVALAPHDAAPADDCLALMGAALGRRPRAGLACADVGDGSIPVMDPYFGGLVMKPRSDAGAPGPDGWEEVDYPHGTLMVARRATLEEVGLFDERYFAYCEEADLGIRARRHHWRVGLVRGARVANTHLGSSVALVDYLQHRNTLLLVRTHSGRYHAFIRLLISAYQLLDGSVRPTRRPLVFDAAARRDGVRDYLRHRFGPPPSRYLGR</sequence>
<comment type="similarity">
    <text evidence="2">Belongs to the glycosyltransferase 2 family.</text>
</comment>
<accession>R4Z621</accession>
<dbReference type="PANTHER" id="PTHR43179:SF12">
    <property type="entry name" value="GALACTOFURANOSYLTRANSFERASE GLFT2"/>
    <property type="match status" value="1"/>
</dbReference>
<comment type="pathway">
    <text evidence="1">Cell wall biogenesis; cell wall polysaccharide biosynthesis.</text>
</comment>
<dbReference type="STRING" id="1229780.BN381_50073"/>
<evidence type="ECO:0000256" key="3">
    <source>
        <dbReference type="ARBA" id="ARBA00022676"/>
    </source>
</evidence>
<evidence type="ECO:0000259" key="5">
    <source>
        <dbReference type="Pfam" id="PF00535"/>
    </source>
</evidence>
<dbReference type="OrthoDB" id="9771846at2"/>
<dbReference type="GO" id="GO:0016757">
    <property type="term" value="F:glycosyltransferase activity"/>
    <property type="evidence" value="ECO:0007669"/>
    <property type="project" value="UniProtKB-KW"/>
</dbReference>
<dbReference type="Pfam" id="PF00535">
    <property type="entry name" value="Glycos_transf_2"/>
    <property type="match status" value="1"/>
</dbReference>
<reference evidence="6 7" key="1">
    <citation type="journal article" date="2013" name="ISME J.">
        <title>Metabolic model for the filamentous 'Candidatus Microthrix parvicella' based on genomic and metagenomic analyses.</title>
        <authorList>
            <person name="Jon McIlroy S."/>
            <person name="Kristiansen R."/>
            <person name="Albertsen M."/>
            <person name="Michael Karst S."/>
            <person name="Rossetti S."/>
            <person name="Lund Nielsen J."/>
            <person name="Tandoi V."/>
            <person name="James Seviour R."/>
            <person name="Nielsen P.H."/>
        </authorList>
    </citation>
    <scope>NUCLEOTIDE SEQUENCE [LARGE SCALE GENOMIC DNA]</scope>
    <source>
        <strain evidence="6 7">RN1</strain>
    </source>
</reference>
<dbReference type="RefSeq" id="WP_012229291.1">
    <property type="nucleotide sequence ID" value="NZ_HG422565.1"/>
</dbReference>
<comment type="caution">
    <text evidence="6">The sequence shown here is derived from an EMBL/GenBank/DDBJ whole genome shotgun (WGS) entry which is preliminary data.</text>
</comment>
<evidence type="ECO:0000256" key="2">
    <source>
        <dbReference type="ARBA" id="ARBA00006739"/>
    </source>
</evidence>
<dbReference type="EMBL" id="CANL01000045">
    <property type="protein sequence ID" value="CCM64931.1"/>
    <property type="molecule type" value="Genomic_DNA"/>
</dbReference>
<evidence type="ECO:0000313" key="6">
    <source>
        <dbReference type="EMBL" id="CCM64931.1"/>
    </source>
</evidence>
<evidence type="ECO:0000256" key="4">
    <source>
        <dbReference type="ARBA" id="ARBA00022679"/>
    </source>
</evidence>
<dbReference type="Proteomes" id="UP000018291">
    <property type="component" value="Unassembled WGS sequence"/>
</dbReference>
<dbReference type="SUPFAM" id="SSF53448">
    <property type="entry name" value="Nucleotide-diphospho-sugar transferases"/>
    <property type="match status" value="1"/>
</dbReference>
<evidence type="ECO:0000256" key="1">
    <source>
        <dbReference type="ARBA" id="ARBA00004776"/>
    </source>
</evidence>
<proteinExistence type="inferred from homology"/>
<dbReference type="eggNOG" id="COG1216">
    <property type="taxonomic scope" value="Bacteria"/>
</dbReference>
<dbReference type="InterPro" id="IPR001173">
    <property type="entry name" value="Glyco_trans_2-like"/>
</dbReference>